<dbReference type="PROSITE" id="PS50600">
    <property type="entry name" value="ULP_PROTEASE"/>
    <property type="match status" value="1"/>
</dbReference>
<evidence type="ECO:0000256" key="5">
    <source>
        <dbReference type="SAM" id="MobiDB-lite"/>
    </source>
</evidence>
<dbReference type="AlphaFoldDB" id="A0A2P6NU29"/>
<proteinExistence type="inferred from homology"/>
<dbReference type="GO" id="GO:0080090">
    <property type="term" value="P:regulation of primary metabolic process"/>
    <property type="evidence" value="ECO:0007669"/>
    <property type="project" value="UniProtKB-ARBA"/>
</dbReference>
<dbReference type="GO" id="GO:0016929">
    <property type="term" value="F:deSUMOylase activity"/>
    <property type="evidence" value="ECO:0007669"/>
    <property type="project" value="TreeGrafter"/>
</dbReference>
<dbReference type="STRING" id="1890364.A0A2P6NU29"/>
<sequence length="581" mass="67519">MSTPIKRRSGVNICEEDSTQSSRKRQRTEENPSILGKIGSFLGGLLGFNQINSTMQDEKKTNAQRQRKRMTFAPNQPVREEEETSEEPADNGQSNGHHHPQEHLQPQGYPMSQQPTQNINNGMMYSYVPGYPVPFLMVPFPPQQPVPFMQHSYANTTLDQSLHNSFDQSLHHSSVDTTHHEDHSDADASNVSLEGLHISRKNFHNRSHHHDRRRQNASPSSTTPIRSSPSRSSPSKEEPQEEKEIKETLRPYQKWLQQRSVAQNAKNSRKAVTPVRKPNRSVVDLCDSNDSADEGINARSISRNNLIDLSNEEEKAETKLYTPVRKNTWLEGFRRRQFKVRQEAADYCKQTEEHKNNMRKFRDERLKDSSEYRALRNRHQDYKDGIIAFTEDEVDVIHTALRGGQNEVISEAFNIKVTRGDICTLDGSNWLNDEVINFYLNMLMDRNKKSQGKLPNCELMNTFFYPMLAEKGYDRVKKWTRKFDIFERDKIVIPIHLGVHWCLAVVNIREKRFEYYDSMDNPSGSLFRHLRGWVEKEHMDKKKKPISLDDWENYHPPDIPKQQNGYDCGVFTNTWDTFEGG</sequence>
<evidence type="ECO:0000313" key="8">
    <source>
        <dbReference type="Proteomes" id="UP000241769"/>
    </source>
</evidence>
<feature type="compositionally biased region" description="Basic residues" evidence="5">
    <location>
        <begin position="203"/>
        <end position="215"/>
    </location>
</feature>
<reference evidence="7 8" key="1">
    <citation type="journal article" date="2018" name="Genome Biol. Evol.">
        <title>Multiple Roots of Fruiting Body Formation in Amoebozoa.</title>
        <authorList>
            <person name="Hillmann F."/>
            <person name="Forbes G."/>
            <person name="Novohradska S."/>
            <person name="Ferling I."/>
            <person name="Riege K."/>
            <person name="Groth M."/>
            <person name="Westermann M."/>
            <person name="Marz M."/>
            <person name="Spaller T."/>
            <person name="Winckler T."/>
            <person name="Schaap P."/>
            <person name="Glockner G."/>
        </authorList>
    </citation>
    <scope>NUCLEOTIDE SEQUENCE [LARGE SCALE GENOMIC DNA]</scope>
    <source>
        <strain evidence="7 8">Jena</strain>
    </source>
</reference>
<feature type="region of interest" description="Disordered" evidence="5">
    <location>
        <begin position="203"/>
        <end position="295"/>
    </location>
</feature>
<keyword evidence="8" id="KW-1185">Reference proteome</keyword>
<feature type="region of interest" description="Disordered" evidence="5">
    <location>
        <begin position="56"/>
        <end position="117"/>
    </location>
</feature>
<name>A0A2P6NU29_9EUKA</name>
<dbReference type="EMBL" id="MDYQ01000021">
    <property type="protein sequence ID" value="PRP87368.1"/>
    <property type="molecule type" value="Genomic_DNA"/>
</dbReference>
<feature type="domain" description="Ubiquitin-like protease family profile" evidence="6">
    <location>
        <begin position="415"/>
        <end position="579"/>
    </location>
</feature>
<feature type="compositionally biased region" description="Low complexity" evidence="5">
    <location>
        <begin position="218"/>
        <end position="233"/>
    </location>
</feature>
<gene>
    <name evidence="7" type="ORF">PROFUN_01630</name>
</gene>
<feature type="compositionally biased region" description="Basic and acidic residues" evidence="5">
    <location>
        <begin position="234"/>
        <end position="249"/>
    </location>
</feature>
<dbReference type="GO" id="GO:0005634">
    <property type="term" value="C:nucleus"/>
    <property type="evidence" value="ECO:0007669"/>
    <property type="project" value="TreeGrafter"/>
</dbReference>
<accession>A0A2P6NU29</accession>
<dbReference type="InParanoid" id="A0A2P6NU29"/>
<dbReference type="Gene3D" id="3.40.395.10">
    <property type="entry name" value="Adenoviral Proteinase, Chain A"/>
    <property type="match status" value="1"/>
</dbReference>
<organism evidence="7 8">
    <name type="scientific">Planoprotostelium fungivorum</name>
    <dbReference type="NCBI Taxonomy" id="1890364"/>
    <lineage>
        <taxon>Eukaryota</taxon>
        <taxon>Amoebozoa</taxon>
        <taxon>Evosea</taxon>
        <taxon>Variosea</taxon>
        <taxon>Cavosteliida</taxon>
        <taxon>Cavosteliaceae</taxon>
        <taxon>Planoprotostelium</taxon>
    </lineage>
</organism>
<keyword evidence="4" id="KW-0788">Thiol protease</keyword>
<dbReference type="FunFam" id="3.40.395.10:FF:000001">
    <property type="entry name" value="Sentrin-specific protease 1"/>
    <property type="match status" value="1"/>
</dbReference>
<comment type="similarity">
    <text evidence="1">Belongs to the peptidase C48 family.</text>
</comment>
<evidence type="ECO:0000259" key="6">
    <source>
        <dbReference type="PROSITE" id="PS50600"/>
    </source>
</evidence>
<feature type="compositionally biased region" description="Polar residues" evidence="5">
    <location>
        <begin position="255"/>
        <end position="266"/>
    </location>
</feature>
<dbReference type="GO" id="GO:0060255">
    <property type="term" value="P:regulation of macromolecule metabolic process"/>
    <property type="evidence" value="ECO:0007669"/>
    <property type="project" value="UniProtKB-ARBA"/>
</dbReference>
<keyword evidence="2 7" id="KW-0645">Protease</keyword>
<dbReference type="Pfam" id="PF02902">
    <property type="entry name" value="Peptidase_C48"/>
    <property type="match status" value="1"/>
</dbReference>
<evidence type="ECO:0000313" key="7">
    <source>
        <dbReference type="EMBL" id="PRP87368.1"/>
    </source>
</evidence>
<feature type="region of interest" description="Disordered" evidence="5">
    <location>
        <begin position="1"/>
        <end position="36"/>
    </location>
</feature>
<dbReference type="GO" id="GO:0016926">
    <property type="term" value="P:protein desumoylation"/>
    <property type="evidence" value="ECO:0007669"/>
    <property type="project" value="TreeGrafter"/>
</dbReference>
<evidence type="ECO:0000256" key="3">
    <source>
        <dbReference type="ARBA" id="ARBA00022801"/>
    </source>
</evidence>
<evidence type="ECO:0000256" key="1">
    <source>
        <dbReference type="ARBA" id="ARBA00005234"/>
    </source>
</evidence>
<dbReference type="OrthoDB" id="1939479at2759"/>
<dbReference type="PANTHER" id="PTHR12606:SF141">
    <property type="entry name" value="GH15225P-RELATED"/>
    <property type="match status" value="1"/>
</dbReference>
<evidence type="ECO:0000256" key="4">
    <source>
        <dbReference type="ARBA" id="ARBA00022807"/>
    </source>
</evidence>
<dbReference type="GO" id="GO:0006508">
    <property type="term" value="P:proteolysis"/>
    <property type="evidence" value="ECO:0007669"/>
    <property type="project" value="UniProtKB-KW"/>
</dbReference>
<dbReference type="SUPFAM" id="SSF54001">
    <property type="entry name" value="Cysteine proteinases"/>
    <property type="match status" value="1"/>
</dbReference>
<dbReference type="InterPro" id="IPR038765">
    <property type="entry name" value="Papain-like_cys_pep_sf"/>
</dbReference>
<dbReference type="InterPro" id="IPR003653">
    <property type="entry name" value="Peptidase_C48_C"/>
</dbReference>
<keyword evidence="3" id="KW-0378">Hydrolase</keyword>
<protein>
    <submittedName>
        <fullName evidence="7">SUMO-specific protease U1p1</fullName>
    </submittedName>
</protein>
<dbReference type="PANTHER" id="PTHR12606">
    <property type="entry name" value="SENTRIN/SUMO-SPECIFIC PROTEASE"/>
    <property type="match status" value="1"/>
</dbReference>
<comment type="caution">
    <text evidence="7">The sequence shown here is derived from an EMBL/GenBank/DDBJ whole genome shotgun (WGS) entry which is preliminary data.</text>
</comment>
<dbReference type="Proteomes" id="UP000241769">
    <property type="component" value="Unassembled WGS sequence"/>
</dbReference>
<evidence type="ECO:0000256" key="2">
    <source>
        <dbReference type="ARBA" id="ARBA00022670"/>
    </source>
</evidence>
<feature type="compositionally biased region" description="Acidic residues" evidence="5">
    <location>
        <begin position="80"/>
        <end position="89"/>
    </location>
</feature>